<dbReference type="AlphaFoldDB" id="A0A423TJP0"/>
<dbReference type="Proteomes" id="UP000283509">
    <property type="component" value="Unassembled WGS sequence"/>
</dbReference>
<evidence type="ECO:0000313" key="2">
    <source>
        <dbReference type="Proteomes" id="UP000283509"/>
    </source>
</evidence>
<dbReference type="EMBL" id="QCYY01001623">
    <property type="protein sequence ID" value="ROT76672.1"/>
    <property type="molecule type" value="Genomic_DNA"/>
</dbReference>
<proteinExistence type="predicted"/>
<comment type="caution">
    <text evidence="1">The sequence shown here is derived from an EMBL/GenBank/DDBJ whole genome shotgun (WGS) entry which is preliminary data.</text>
</comment>
<protein>
    <submittedName>
        <fullName evidence="1">Uncharacterized protein</fullName>
    </submittedName>
</protein>
<accession>A0A423TJP0</accession>
<name>A0A423TJP0_PENVA</name>
<dbReference type="STRING" id="6689.A0A423TJP0"/>
<gene>
    <name evidence="1" type="ORF">C7M84_004736</name>
</gene>
<dbReference type="OrthoDB" id="6022258at2759"/>
<reference evidence="1 2" key="1">
    <citation type="submission" date="2018-04" db="EMBL/GenBank/DDBJ databases">
        <authorList>
            <person name="Zhang X."/>
            <person name="Yuan J."/>
            <person name="Li F."/>
            <person name="Xiang J."/>
        </authorList>
    </citation>
    <scope>NUCLEOTIDE SEQUENCE [LARGE SCALE GENOMIC DNA]</scope>
    <source>
        <tissue evidence="1">Muscle</tissue>
    </source>
</reference>
<reference evidence="1 2" key="2">
    <citation type="submission" date="2019-01" db="EMBL/GenBank/DDBJ databases">
        <title>The decoding of complex shrimp genome reveals the adaptation for benthos swimmer, frequently molting mechanism and breeding impact on genome.</title>
        <authorList>
            <person name="Sun Y."/>
            <person name="Gao Y."/>
            <person name="Yu Y."/>
        </authorList>
    </citation>
    <scope>NUCLEOTIDE SEQUENCE [LARGE SCALE GENOMIC DNA]</scope>
    <source>
        <tissue evidence="1">Muscle</tissue>
    </source>
</reference>
<organism evidence="1 2">
    <name type="scientific">Penaeus vannamei</name>
    <name type="common">Whiteleg shrimp</name>
    <name type="synonym">Litopenaeus vannamei</name>
    <dbReference type="NCBI Taxonomy" id="6689"/>
    <lineage>
        <taxon>Eukaryota</taxon>
        <taxon>Metazoa</taxon>
        <taxon>Ecdysozoa</taxon>
        <taxon>Arthropoda</taxon>
        <taxon>Crustacea</taxon>
        <taxon>Multicrustacea</taxon>
        <taxon>Malacostraca</taxon>
        <taxon>Eumalacostraca</taxon>
        <taxon>Eucarida</taxon>
        <taxon>Decapoda</taxon>
        <taxon>Dendrobranchiata</taxon>
        <taxon>Penaeoidea</taxon>
        <taxon>Penaeidae</taxon>
        <taxon>Penaeus</taxon>
    </lineage>
</organism>
<keyword evidence="2" id="KW-1185">Reference proteome</keyword>
<evidence type="ECO:0000313" key="1">
    <source>
        <dbReference type="EMBL" id="ROT76672.1"/>
    </source>
</evidence>
<sequence length="1011" mass="110055">MNSTRVQSRSRFQDLFENQVFIVGTAEERLAHSVEGKTEIAGEITIRDVNVDIEIADLENRLINLDSELRTMNDTLDDAVSIHGSERVVEGSKTVVQGGLSAGILFAQQATLQDSVDVSGEHYPLTQTLLSIVRVNDSRKISGKKTFTSGLNITHLDAGFLDDISVSDILTTSGSQQVSGTVTMNTLRAHTVTLPDGGTVGGVDLSEELVLLDGDATLDQCIFGSGALVRGNVEVLSSIVSNMNVTHLFEDSLRVSGGSVSGTLLFNGNLSVEHLEAGAIMGVNTTEFMSTTVFINRPATLEGVLSVPLQVTVENDMLIRGLVNGEPFPGNDFLLRTTSTSLNFGSKSFHNVSFGTVSLLPGAKVDGLDTSSLVTLDTPQNITGRKVFTQGIEVLGDLDIDMKRIDGVNLDNLNASLSNSSHLEDLMIDLVFEQPVQVPALSYSGNLNGLDLLEIADDIVYDDEPLAVLSGLKLFTGGELEITSADFESTFNGHRFEDIVTTSSTSTITGKTTFEDHVIFNSIQVNGTVDGVNLDHFVNSSLYLDKSKQLVTGKKTFKDLLFAEDLNVTGIVSGIDFTRVFTKTGNQTFTAPQSFSYANFSDVETHQIDLSEGFTVNVNINFHEEVNVSHLDLRGTVNSLNVDEVLDDAVSLQDLSVDIVGKNFTSNTTFSTINLTKLNDRTFDDFLSHSILRSSPSANFTSDITVNGTMTTTSLVSSSVAVQGTIDGVDHKNLLENAVYVNQDYHFNKSILFSGNISSFGDINVNSLNEADLMTDYLLVSRSQNFTREVTMNNIITSNVSVGGKVNGYYLPDEVRTTMKQIPGQTVTGSMIITTPVEVLNQGSQRDQYQQCVERVDVEELFAKAWYVDAPALITADLSFMAPVQLLDGLVCKVEHTTEGICKLLNDTEAAISRFNALQNMRKTDFAEQCPSATQMFAKLEDSIFEGDHFVSVARPRRPSPTTPRRPLLSPNTTYVIMSLGRRCDSTLFEFQFHFGRSRTPSDAARVGLRT</sequence>